<evidence type="ECO:0000313" key="2">
    <source>
        <dbReference type="Proteomes" id="UP001152759"/>
    </source>
</evidence>
<sequence length="20" mass="2416">MFCYKVLPSKILRMDLFVIV</sequence>
<reference evidence="1" key="1">
    <citation type="submission" date="2021-12" db="EMBL/GenBank/DDBJ databases">
        <authorList>
            <person name="King R."/>
        </authorList>
    </citation>
    <scope>NUCLEOTIDE SEQUENCE</scope>
</reference>
<dbReference type="AlphaFoldDB" id="A0A9P0F6K8"/>
<keyword evidence="2" id="KW-1185">Reference proteome</keyword>
<dbReference type="Proteomes" id="UP001152759">
    <property type="component" value="Chromosome 6"/>
</dbReference>
<evidence type="ECO:0000313" key="1">
    <source>
        <dbReference type="EMBL" id="CAH0391908.1"/>
    </source>
</evidence>
<organism evidence="1 2">
    <name type="scientific">Bemisia tabaci</name>
    <name type="common">Sweetpotato whitefly</name>
    <name type="synonym">Aleurodes tabaci</name>
    <dbReference type="NCBI Taxonomy" id="7038"/>
    <lineage>
        <taxon>Eukaryota</taxon>
        <taxon>Metazoa</taxon>
        <taxon>Ecdysozoa</taxon>
        <taxon>Arthropoda</taxon>
        <taxon>Hexapoda</taxon>
        <taxon>Insecta</taxon>
        <taxon>Pterygota</taxon>
        <taxon>Neoptera</taxon>
        <taxon>Paraneoptera</taxon>
        <taxon>Hemiptera</taxon>
        <taxon>Sternorrhyncha</taxon>
        <taxon>Aleyrodoidea</taxon>
        <taxon>Aleyrodidae</taxon>
        <taxon>Aleyrodinae</taxon>
        <taxon>Bemisia</taxon>
    </lineage>
</organism>
<name>A0A9P0F6K8_BEMTA</name>
<gene>
    <name evidence="1" type="ORF">BEMITA_LOCUS10482</name>
</gene>
<accession>A0A9P0F6K8</accession>
<proteinExistence type="predicted"/>
<protein>
    <submittedName>
        <fullName evidence="1">Uncharacterized protein</fullName>
    </submittedName>
</protein>
<dbReference type="EMBL" id="OU963867">
    <property type="protein sequence ID" value="CAH0391908.1"/>
    <property type="molecule type" value="Genomic_DNA"/>
</dbReference>